<dbReference type="PANTHER" id="PTHR27001:SF931">
    <property type="entry name" value="OS11G0664100 PROTEIN"/>
    <property type="match status" value="1"/>
</dbReference>
<dbReference type="SUPFAM" id="SSF56112">
    <property type="entry name" value="Protein kinase-like (PK-like)"/>
    <property type="match status" value="1"/>
</dbReference>
<feature type="domain" description="Protein kinase" evidence="3">
    <location>
        <begin position="80"/>
        <end position="378"/>
    </location>
</feature>
<dbReference type="InterPro" id="IPR011009">
    <property type="entry name" value="Kinase-like_dom_sf"/>
</dbReference>
<dbReference type="GO" id="GO:0004672">
    <property type="term" value="F:protein kinase activity"/>
    <property type="evidence" value="ECO:0007669"/>
    <property type="project" value="InterPro"/>
</dbReference>
<proteinExistence type="predicted"/>
<keyword evidence="1" id="KW-0547">Nucleotide-binding</keyword>
<dbReference type="InterPro" id="IPR001245">
    <property type="entry name" value="Ser-Thr/Tyr_kinase_cat_dom"/>
</dbReference>
<dbReference type="VEuPathDB" id="FungiDB:RhiirA1_395534"/>
<keyword evidence="5" id="KW-1185">Reference proteome</keyword>
<comment type="caution">
    <text evidence="4">The sequence shown here is derived from an EMBL/GenBank/DDBJ whole genome shotgun (WGS) entry which is preliminary data.</text>
</comment>
<dbReference type="VEuPathDB" id="FungiDB:FUN_004982"/>
<evidence type="ECO:0000313" key="4">
    <source>
        <dbReference type="EMBL" id="PKY55937.1"/>
    </source>
</evidence>
<gene>
    <name evidence="4" type="ORF">RhiirA4_475810</name>
</gene>
<evidence type="ECO:0000313" key="5">
    <source>
        <dbReference type="Proteomes" id="UP000234323"/>
    </source>
</evidence>
<dbReference type="AlphaFoldDB" id="A0A2I1HAP3"/>
<dbReference type="PANTHER" id="PTHR27001">
    <property type="entry name" value="OS01G0253100 PROTEIN"/>
    <property type="match status" value="1"/>
</dbReference>
<organism evidence="4 5">
    <name type="scientific">Rhizophagus irregularis</name>
    <dbReference type="NCBI Taxonomy" id="588596"/>
    <lineage>
        <taxon>Eukaryota</taxon>
        <taxon>Fungi</taxon>
        <taxon>Fungi incertae sedis</taxon>
        <taxon>Mucoromycota</taxon>
        <taxon>Glomeromycotina</taxon>
        <taxon>Glomeromycetes</taxon>
        <taxon>Glomerales</taxon>
        <taxon>Glomeraceae</taxon>
        <taxon>Rhizophagus</taxon>
    </lineage>
</organism>
<dbReference type="Gene3D" id="1.10.510.10">
    <property type="entry name" value="Transferase(Phosphotransferase) domain 1"/>
    <property type="match status" value="1"/>
</dbReference>
<dbReference type="GO" id="GO:0005524">
    <property type="term" value="F:ATP binding"/>
    <property type="evidence" value="ECO:0007669"/>
    <property type="project" value="UniProtKB-KW"/>
</dbReference>
<dbReference type="Proteomes" id="UP000234323">
    <property type="component" value="Unassembled WGS sequence"/>
</dbReference>
<sequence>MDQSNKSNKTSLINNQKQNIFTPNLIYRKCNECNKNRKKFDKTQQICHLCIKAKTIPLSGNKVIDYEKDRRMEFVPFDNFKDVSFVAEGGFSKIYKSIWINGPITNWSEKKQKYNRRKNMTVALKELNNSKNLNSKELNELKIYYSCKYRTAYINKYYGVTQNPATKNFMIITNYYELGDLTHYITNNFFNITWKDKLSKLFGIITGLKLIHDSHIIHKDYHSGNIFINPSAITGDLGLSKSSLGNDEDNEIYEGKRKFNDSLFKADEINKKIKLPENNDYSTTEFELDIDINIDIQSNNNDYITEEINFDIDIPAEGKRKFNDSLFKADEINKKIKLSENNDYLTTELELDIDIDIQSNNNDYITEEINLDIDIPAG</sequence>
<dbReference type="EMBL" id="LLXI01002011">
    <property type="protein sequence ID" value="PKY55937.1"/>
    <property type="molecule type" value="Genomic_DNA"/>
</dbReference>
<accession>A0A2I1HAP3</accession>
<name>A0A2I1HAP3_9GLOM</name>
<dbReference type="VEuPathDB" id="FungiDB:FUN_005021"/>
<dbReference type="VEuPathDB" id="FungiDB:RhiirA1_540660"/>
<evidence type="ECO:0000256" key="1">
    <source>
        <dbReference type="ARBA" id="ARBA00022741"/>
    </source>
</evidence>
<dbReference type="GO" id="GO:0005886">
    <property type="term" value="C:plasma membrane"/>
    <property type="evidence" value="ECO:0007669"/>
    <property type="project" value="TreeGrafter"/>
</dbReference>
<protein>
    <submittedName>
        <fullName evidence="4">Kinase-like protein</fullName>
    </submittedName>
</protein>
<reference evidence="4 5" key="1">
    <citation type="submission" date="2015-10" db="EMBL/GenBank/DDBJ databases">
        <title>Genome analyses suggest a sexual origin of heterokaryosis in a supposedly ancient asexual fungus.</title>
        <authorList>
            <person name="Ropars J."/>
            <person name="Sedzielewska K."/>
            <person name="Noel J."/>
            <person name="Charron P."/>
            <person name="Farinelli L."/>
            <person name="Marton T."/>
            <person name="Kruger M."/>
            <person name="Pelin A."/>
            <person name="Brachmann A."/>
            <person name="Corradi N."/>
        </authorList>
    </citation>
    <scope>NUCLEOTIDE SEQUENCE [LARGE SCALE GENOMIC DNA]</scope>
    <source>
        <strain evidence="4 5">A4</strain>
    </source>
</reference>
<dbReference type="VEuPathDB" id="FungiDB:RhiirFUN_007186"/>
<evidence type="ECO:0000259" key="3">
    <source>
        <dbReference type="PROSITE" id="PS50011"/>
    </source>
</evidence>
<evidence type="ECO:0000256" key="2">
    <source>
        <dbReference type="ARBA" id="ARBA00022840"/>
    </source>
</evidence>
<keyword evidence="2" id="KW-0067">ATP-binding</keyword>
<dbReference type="Pfam" id="PF07714">
    <property type="entry name" value="PK_Tyr_Ser-Thr"/>
    <property type="match status" value="1"/>
</dbReference>
<dbReference type="InterPro" id="IPR000719">
    <property type="entry name" value="Prot_kinase_dom"/>
</dbReference>
<keyword evidence="4" id="KW-0808">Transferase</keyword>
<keyword evidence="4" id="KW-0418">Kinase</keyword>
<dbReference type="PROSITE" id="PS50011">
    <property type="entry name" value="PROTEIN_KINASE_DOM"/>
    <property type="match status" value="1"/>
</dbReference>